<feature type="domain" description="N-acetylmuramoyl-L-alanine amidase" evidence="3">
    <location>
        <begin position="54"/>
        <end position="143"/>
    </location>
</feature>
<dbReference type="GO" id="GO:0001897">
    <property type="term" value="P:symbiont-mediated cytolysis of host cell"/>
    <property type="evidence" value="ECO:0007669"/>
    <property type="project" value="UniProtKB-ARBA"/>
</dbReference>
<evidence type="ECO:0000256" key="2">
    <source>
        <dbReference type="ARBA" id="ARBA00022638"/>
    </source>
</evidence>
<dbReference type="SUPFAM" id="SSF55846">
    <property type="entry name" value="N-acetylmuramoyl-L-alanine amidase-like"/>
    <property type="match status" value="1"/>
</dbReference>
<evidence type="ECO:0000313" key="4">
    <source>
        <dbReference type="EMBL" id="DAF57534.1"/>
    </source>
</evidence>
<proteinExistence type="predicted"/>
<evidence type="ECO:0000259" key="3">
    <source>
        <dbReference type="Pfam" id="PF01510"/>
    </source>
</evidence>
<evidence type="ECO:0000256" key="1">
    <source>
        <dbReference type="ARBA" id="ARBA00022529"/>
    </source>
</evidence>
<dbReference type="GO" id="GO:0042742">
    <property type="term" value="P:defense response to bacterium"/>
    <property type="evidence" value="ECO:0007669"/>
    <property type="project" value="UniProtKB-KW"/>
</dbReference>
<keyword evidence="1" id="KW-0929">Antimicrobial</keyword>
<keyword evidence="2" id="KW-0081">Bacteriolytic enzyme</keyword>
<dbReference type="Gene3D" id="3.40.80.10">
    <property type="entry name" value="Peptidoglycan recognition protein-like"/>
    <property type="match status" value="1"/>
</dbReference>
<dbReference type="Pfam" id="PF01510">
    <property type="entry name" value="Amidase_2"/>
    <property type="match status" value="1"/>
</dbReference>
<dbReference type="EMBL" id="BK032734">
    <property type="protein sequence ID" value="DAF57534.1"/>
    <property type="molecule type" value="Genomic_DNA"/>
</dbReference>
<dbReference type="InterPro" id="IPR036505">
    <property type="entry name" value="Amidase/PGRP_sf"/>
</dbReference>
<accession>A0A8S5T2R2</accession>
<organism evidence="4">
    <name type="scientific">Myoviridae sp. ctqfO1</name>
    <dbReference type="NCBI Taxonomy" id="2827710"/>
    <lineage>
        <taxon>Viruses</taxon>
        <taxon>Duplodnaviria</taxon>
        <taxon>Heunggongvirae</taxon>
        <taxon>Uroviricota</taxon>
        <taxon>Caudoviricetes</taxon>
    </lineage>
</organism>
<sequence>MQGVDILGRYVTLDEVRQIAEDSREDIWALAKKYGRDATCILHWSAGRYDQKFEDYHINIDGEGRCWVSTDDFADVLSHTYMRNSGAVGITLCACYGATTQDLGEYAPTEKQIEMMAQVIAVVAKALWLTIDKYHVMTHSEAADNYDGLNVHEDYGAFSTCERWDNLFLGTPESPCFPDSYDDPRNGGNILRGKANFYGNQL</sequence>
<reference evidence="4" key="1">
    <citation type="journal article" date="2021" name="Proc. Natl. Acad. Sci. U.S.A.">
        <title>A Catalog of Tens of Thousands of Viruses from Human Metagenomes Reveals Hidden Associations with Chronic Diseases.</title>
        <authorList>
            <person name="Tisza M.J."/>
            <person name="Buck C.B."/>
        </authorList>
    </citation>
    <scope>NUCLEOTIDE SEQUENCE</scope>
    <source>
        <strain evidence="4">CtqfO1</strain>
    </source>
</reference>
<dbReference type="InterPro" id="IPR002502">
    <property type="entry name" value="Amidase_domain"/>
</dbReference>
<dbReference type="GO" id="GO:0008745">
    <property type="term" value="F:N-acetylmuramoyl-L-alanine amidase activity"/>
    <property type="evidence" value="ECO:0007669"/>
    <property type="project" value="InterPro"/>
</dbReference>
<name>A0A8S5T2R2_9CAUD</name>
<protein>
    <submittedName>
        <fullName evidence="4">Peptidoglycan-recognition protein</fullName>
    </submittedName>
</protein>
<dbReference type="GO" id="GO:0009253">
    <property type="term" value="P:peptidoglycan catabolic process"/>
    <property type="evidence" value="ECO:0007669"/>
    <property type="project" value="InterPro"/>
</dbReference>